<comment type="caution">
    <text evidence="1">The sequence shown here is derived from an EMBL/GenBank/DDBJ whole genome shotgun (WGS) entry which is preliminary data.</text>
</comment>
<evidence type="ECO:0000313" key="2">
    <source>
        <dbReference type="Proteomes" id="UP000077734"/>
    </source>
</evidence>
<organism evidence="1 2">
    <name type="scientific">Methylomonas koyamae</name>
    <dbReference type="NCBI Taxonomy" id="702114"/>
    <lineage>
        <taxon>Bacteria</taxon>
        <taxon>Pseudomonadati</taxon>
        <taxon>Pseudomonadota</taxon>
        <taxon>Gammaproteobacteria</taxon>
        <taxon>Methylococcales</taxon>
        <taxon>Methylococcaceae</taxon>
        <taxon>Methylomonas</taxon>
    </lineage>
</organism>
<dbReference type="Proteomes" id="UP000077734">
    <property type="component" value="Unassembled WGS sequence"/>
</dbReference>
<gene>
    <name evidence="1" type="ORF">A1356_03510</name>
</gene>
<protein>
    <submittedName>
        <fullName evidence="1">Uncharacterized protein</fullName>
    </submittedName>
</protein>
<reference evidence="1 2" key="1">
    <citation type="submission" date="2016-03" db="EMBL/GenBank/DDBJ databases">
        <authorList>
            <person name="Heylen K."/>
            <person name="De Vos P."/>
            <person name="Vekeman B."/>
        </authorList>
    </citation>
    <scope>NUCLEOTIDE SEQUENCE [LARGE SCALE GENOMIC DNA]</scope>
    <source>
        <strain evidence="1 2">R-49807</strain>
    </source>
</reference>
<dbReference type="AlphaFoldDB" id="A0AA91DGZ2"/>
<sequence length="88" mass="9643">MKFLFSLFFPMGTFARAGKLLADNAKQHGRRQRSSACGESGLVSIVGAAAVQVRWFTAMTSRLRAMPAGFNNQRYDKPLANRSGFSLA</sequence>
<dbReference type="EMBL" id="LUUL01000023">
    <property type="protein sequence ID" value="OAI29860.1"/>
    <property type="molecule type" value="Genomic_DNA"/>
</dbReference>
<proteinExistence type="predicted"/>
<accession>A0AA91DGZ2</accession>
<evidence type="ECO:0000313" key="1">
    <source>
        <dbReference type="EMBL" id="OAI29860.1"/>
    </source>
</evidence>
<keyword evidence="2" id="KW-1185">Reference proteome</keyword>
<name>A0AA91DGZ2_9GAMM</name>